<keyword evidence="2" id="KW-1185">Reference proteome</keyword>
<evidence type="ECO:0000313" key="1">
    <source>
        <dbReference type="EMBL" id="TKA60909.1"/>
    </source>
</evidence>
<protein>
    <submittedName>
        <fullName evidence="1">Uncharacterized protein</fullName>
    </submittedName>
</protein>
<proteinExistence type="predicted"/>
<dbReference type="Proteomes" id="UP000309340">
    <property type="component" value="Unassembled WGS sequence"/>
</dbReference>
<accession>A0A4V5NF04</accession>
<feature type="non-terminal residue" evidence="1">
    <location>
        <position position="85"/>
    </location>
</feature>
<reference evidence="1 2" key="1">
    <citation type="submission" date="2017-03" db="EMBL/GenBank/DDBJ databases">
        <title>Genomes of endolithic fungi from Antarctica.</title>
        <authorList>
            <person name="Coleine C."/>
            <person name="Masonjones S."/>
            <person name="Stajich J.E."/>
        </authorList>
    </citation>
    <scope>NUCLEOTIDE SEQUENCE [LARGE SCALE GENOMIC DNA]</scope>
    <source>
        <strain evidence="1 2">CCFEE 5184</strain>
    </source>
</reference>
<organism evidence="1 2">
    <name type="scientific">Friedmanniomyces simplex</name>
    <dbReference type="NCBI Taxonomy" id="329884"/>
    <lineage>
        <taxon>Eukaryota</taxon>
        <taxon>Fungi</taxon>
        <taxon>Dikarya</taxon>
        <taxon>Ascomycota</taxon>
        <taxon>Pezizomycotina</taxon>
        <taxon>Dothideomycetes</taxon>
        <taxon>Dothideomycetidae</taxon>
        <taxon>Mycosphaerellales</taxon>
        <taxon>Teratosphaeriaceae</taxon>
        <taxon>Friedmanniomyces</taxon>
    </lineage>
</organism>
<dbReference type="AlphaFoldDB" id="A0A4V5NF04"/>
<name>A0A4V5NF04_9PEZI</name>
<dbReference type="EMBL" id="NAJQ01001313">
    <property type="protein sequence ID" value="TKA60909.1"/>
    <property type="molecule type" value="Genomic_DNA"/>
</dbReference>
<evidence type="ECO:0000313" key="2">
    <source>
        <dbReference type="Proteomes" id="UP000309340"/>
    </source>
</evidence>
<comment type="caution">
    <text evidence="1">The sequence shown here is derived from an EMBL/GenBank/DDBJ whole genome shotgun (WGS) entry which is preliminary data.</text>
</comment>
<sequence>MPLSHPDSECNPSGLRYFIGGDIDVGLVDQARSKFQDAKIHKHYENNRGRHLFVALDDLENFTKTVVDSWLDNQDNISRVAPGQT</sequence>
<dbReference type="OrthoDB" id="3827927at2759"/>
<gene>
    <name evidence="1" type="ORF">B0A55_13586</name>
</gene>